<dbReference type="EMBL" id="AJIL01000045">
    <property type="protein sequence ID" value="KNE99498.1"/>
    <property type="molecule type" value="Genomic_DNA"/>
</dbReference>
<protein>
    <submittedName>
        <fullName evidence="1">Uncharacterized protein</fullName>
    </submittedName>
</protein>
<keyword evidence="2" id="KW-1185">Reference proteome</keyword>
<comment type="caution">
    <text evidence="1">The sequence shown here is derived from an EMBL/GenBank/DDBJ whole genome shotgun (WGS) entry which is preliminary data.</text>
</comment>
<gene>
    <name evidence="1" type="ORF">PSTG_07215</name>
</gene>
<organism evidence="1 2">
    <name type="scientific">Puccinia striiformis f. sp. tritici PST-78</name>
    <dbReference type="NCBI Taxonomy" id="1165861"/>
    <lineage>
        <taxon>Eukaryota</taxon>
        <taxon>Fungi</taxon>
        <taxon>Dikarya</taxon>
        <taxon>Basidiomycota</taxon>
        <taxon>Pucciniomycotina</taxon>
        <taxon>Pucciniomycetes</taxon>
        <taxon>Pucciniales</taxon>
        <taxon>Pucciniaceae</taxon>
        <taxon>Puccinia</taxon>
    </lineage>
</organism>
<sequence>MELPAPDAADEQEIKPLRLFQIPAPTSPNRPATLLQLLDRSSRFDVRAASSLSLDQVYLFHAKPRLVVTTTL</sequence>
<dbReference type="AlphaFoldDB" id="A0A0L0VJQ7"/>
<accession>A0A0L0VJQ7</accession>
<reference evidence="2" key="1">
    <citation type="submission" date="2014-03" db="EMBL/GenBank/DDBJ databases">
        <title>The Genome Sequence of Puccinia striiformis f. sp. tritici PST-78.</title>
        <authorList>
            <consortium name="The Broad Institute Genome Sequencing Platform"/>
            <person name="Cuomo C."/>
            <person name="Hulbert S."/>
            <person name="Chen X."/>
            <person name="Walker B."/>
            <person name="Young S.K."/>
            <person name="Zeng Q."/>
            <person name="Gargeya S."/>
            <person name="Fitzgerald M."/>
            <person name="Haas B."/>
            <person name="Abouelleil A."/>
            <person name="Alvarado L."/>
            <person name="Arachchi H.M."/>
            <person name="Berlin A.M."/>
            <person name="Chapman S.B."/>
            <person name="Goldberg J."/>
            <person name="Griggs A."/>
            <person name="Gujja S."/>
            <person name="Hansen M."/>
            <person name="Howarth C."/>
            <person name="Imamovic A."/>
            <person name="Larimer J."/>
            <person name="McCowan C."/>
            <person name="Montmayeur A."/>
            <person name="Murphy C."/>
            <person name="Neiman D."/>
            <person name="Pearson M."/>
            <person name="Priest M."/>
            <person name="Roberts A."/>
            <person name="Saif S."/>
            <person name="Shea T."/>
            <person name="Sisk P."/>
            <person name="Sykes S."/>
            <person name="Wortman J."/>
            <person name="Nusbaum C."/>
            <person name="Birren B."/>
        </authorList>
    </citation>
    <scope>NUCLEOTIDE SEQUENCE [LARGE SCALE GENOMIC DNA]</scope>
    <source>
        <strain evidence="2">race PST-78</strain>
    </source>
</reference>
<evidence type="ECO:0000313" key="1">
    <source>
        <dbReference type="EMBL" id="KNE99498.1"/>
    </source>
</evidence>
<proteinExistence type="predicted"/>
<name>A0A0L0VJQ7_9BASI</name>
<dbReference type="Proteomes" id="UP000054564">
    <property type="component" value="Unassembled WGS sequence"/>
</dbReference>
<evidence type="ECO:0000313" key="2">
    <source>
        <dbReference type="Proteomes" id="UP000054564"/>
    </source>
</evidence>